<dbReference type="EMBL" id="LR536450">
    <property type="protein sequence ID" value="VFU09458.1"/>
    <property type="molecule type" value="Genomic_DNA"/>
</dbReference>
<dbReference type="Proteomes" id="UP000294360">
    <property type="component" value="Chromosome"/>
</dbReference>
<evidence type="ECO:0000313" key="2">
    <source>
        <dbReference type="Proteomes" id="UP000294360"/>
    </source>
</evidence>
<proteinExistence type="predicted"/>
<protein>
    <submittedName>
        <fullName evidence="1">Uncharacterized protein</fullName>
    </submittedName>
</protein>
<reference evidence="1 2" key="1">
    <citation type="submission" date="2019-03" db="EMBL/GenBank/DDBJ databases">
        <authorList>
            <person name="Kox A.R. M."/>
        </authorList>
    </citation>
    <scope>NUCLEOTIDE SEQUENCE [LARGE SCALE GENOMIC DNA]</scope>
    <source>
        <strain evidence="1">MTUNDRAET4 annotated genome</strain>
    </source>
</reference>
<name>A0A4U8Z2C2_METTU</name>
<dbReference type="AlphaFoldDB" id="A0A4U8Z2C2"/>
<organism evidence="1 2">
    <name type="scientific">Methylocella tundrae</name>
    <dbReference type="NCBI Taxonomy" id="227605"/>
    <lineage>
        <taxon>Bacteria</taxon>
        <taxon>Pseudomonadati</taxon>
        <taxon>Pseudomonadota</taxon>
        <taxon>Alphaproteobacteria</taxon>
        <taxon>Hyphomicrobiales</taxon>
        <taxon>Beijerinckiaceae</taxon>
        <taxon>Methylocella</taxon>
    </lineage>
</organism>
<dbReference type="KEGG" id="mtun:MTUNDRAET4_2571"/>
<evidence type="ECO:0000313" key="1">
    <source>
        <dbReference type="EMBL" id="VFU09458.1"/>
    </source>
</evidence>
<gene>
    <name evidence="1" type="ORF">MTUNDRAET4_2571</name>
</gene>
<accession>A0A4U8Z2C2</accession>
<sequence length="56" mass="5804">MTRWSRRPAGDDDALAERPGASAPIVVFGSVPGGRAVGLEPAAANVSLSFKCRTSF</sequence>